<evidence type="ECO:0000256" key="5">
    <source>
        <dbReference type="ARBA" id="ARBA00023015"/>
    </source>
</evidence>
<evidence type="ECO:0000256" key="1">
    <source>
        <dbReference type="ARBA" id="ARBA00022553"/>
    </source>
</evidence>
<dbReference type="SMART" id="SM00065">
    <property type="entry name" value="GAF"/>
    <property type="match status" value="1"/>
</dbReference>
<dbReference type="AlphaFoldDB" id="A0A160T257"/>
<evidence type="ECO:0000256" key="4">
    <source>
        <dbReference type="ARBA" id="ARBA00023012"/>
    </source>
</evidence>
<dbReference type="GO" id="GO:0005829">
    <property type="term" value="C:cytosol"/>
    <property type="evidence" value="ECO:0007669"/>
    <property type="project" value="TreeGrafter"/>
</dbReference>
<keyword evidence="1 8" id="KW-0597">Phosphoprotein</keyword>
<dbReference type="CDD" id="cd00130">
    <property type="entry name" value="PAS"/>
    <property type="match status" value="1"/>
</dbReference>
<dbReference type="PROSITE" id="PS50112">
    <property type="entry name" value="PAS"/>
    <property type="match status" value="1"/>
</dbReference>
<keyword evidence="13" id="KW-1185">Reference proteome</keyword>
<evidence type="ECO:0000259" key="11">
    <source>
        <dbReference type="PROSITE" id="PS50112"/>
    </source>
</evidence>
<sequence length="412" mass="45636">MYERVLVIDDSPEIRDFLVENILRPKGFEVLAASDGMMGLELAIAKEPDLMITDQQMPGLTGLQVLQKLRERNIDIPAILVTGEGSEDTAVRAFRLGIKDYIIKPIDADELSASIDKALRESRLQKERDQLVEQLMESNSQLQRRAQELNVLYGVGKSVSSSLDLEEVLQRVVEAAVYVVGAEEGSLMLLDEDRGELYIRASKNMDSKARSMRKRVTDSLAGRVLQTKRAIAIGADSQLKRTHTALLVKSLIYVPLILQNKPIGVLGVTNQIKDSSFDSNDTRALSALGGYATIAINNANMYHTMARERTVLSEVVEQIDDAVLVVDEDFRMLVSNAAARALFALPDDNVIGRPIMDLINHVGLVRMVSEPSSQDGEARVEQDMPLSNGHFYRARVTLVEGGSRFITLRDIS</sequence>
<dbReference type="GO" id="GO:0006355">
    <property type="term" value="P:regulation of DNA-templated transcription"/>
    <property type="evidence" value="ECO:0007669"/>
    <property type="project" value="InterPro"/>
</dbReference>
<evidence type="ECO:0000259" key="10">
    <source>
        <dbReference type="PROSITE" id="PS50110"/>
    </source>
</evidence>
<dbReference type="InterPro" id="IPR013767">
    <property type="entry name" value="PAS_fold"/>
</dbReference>
<dbReference type="InterPro" id="IPR001789">
    <property type="entry name" value="Sig_transdc_resp-reg_receiver"/>
</dbReference>
<dbReference type="InterPro" id="IPR003018">
    <property type="entry name" value="GAF"/>
</dbReference>
<dbReference type="KEGG" id="pbf:CFX0092_A0767"/>
<dbReference type="PROSITE" id="PS50110">
    <property type="entry name" value="RESPONSE_REGULATORY"/>
    <property type="match status" value="1"/>
</dbReference>
<keyword evidence="9" id="KW-0175">Coiled coil</keyword>
<dbReference type="Pfam" id="PF13185">
    <property type="entry name" value="GAF_2"/>
    <property type="match status" value="1"/>
</dbReference>
<protein>
    <submittedName>
        <fullName evidence="12">Signal transduction histidine kinase, nitrogen specific, NtrB</fullName>
        <ecNumber evidence="12">2.7.13.3</ecNumber>
    </submittedName>
</protein>
<evidence type="ECO:0000256" key="8">
    <source>
        <dbReference type="PROSITE-ProRule" id="PRU00169"/>
    </source>
</evidence>
<dbReference type="InterPro" id="IPR039420">
    <property type="entry name" value="WalR-like"/>
</dbReference>
<keyword evidence="6" id="KW-0238">DNA-binding</keyword>
<dbReference type="EC" id="2.7.13.3" evidence="12"/>
<dbReference type="InterPro" id="IPR011006">
    <property type="entry name" value="CheY-like_superfamily"/>
</dbReference>
<dbReference type="PANTHER" id="PTHR48111">
    <property type="entry name" value="REGULATOR OF RPOS"/>
    <property type="match status" value="1"/>
</dbReference>
<dbReference type="Gene3D" id="3.30.450.40">
    <property type="match status" value="1"/>
</dbReference>
<evidence type="ECO:0000313" key="13">
    <source>
        <dbReference type="Proteomes" id="UP000215027"/>
    </source>
</evidence>
<evidence type="ECO:0000256" key="9">
    <source>
        <dbReference type="SAM" id="Coils"/>
    </source>
</evidence>
<accession>A0A160T257</accession>
<dbReference type="Pfam" id="PF00989">
    <property type="entry name" value="PAS"/>
    <property type="match status" value="1"/>
</dbReference>
<evidence type="ECO:0000256" key="3">
    <source>
        <dbReference type="ARBA" id="ARBA00022777"/>
    </source>
</evidence>
<feature type="domain" description="PAS" evidence="11">
    <location>
        <begin position="308"/>
        <end position="360"/>
    </location>
</feature>
<dbReference type="Pfam" id="PF00072">
    <property type="entry name" value="Response_reg"/>
    <property type="match status" value="1"/>
</dbReference>
<evidence type="ECO:0000313" key="12">
    <source>
        <dbReference type="EMBL" id="CUS02645.2"/>
    </source>
</evidence>
<dbReference type="SMART" id="SM00091">
    <property type="entry name" value="PAS"/>
    <property type="match status" value="1"/>
</dbReference>
<dbReference type="SUPFAM" id="SSF55785">
    <property type="entry name" value="PYP-like sensor domain (PAS domain)"/>
    <property type="match status" value="1"/>
</dbReference>
<evidence type="ECO:0000256" key="2">
    <source>
        <dbReference type="ARBA" id="ARBA00022679"/>
    </source>
</evidence>
<dbReference type="InterPro" id="IPR035965">
    <property type="entry name" value="PAS-like_dom_sf"/>
</dbReference>
<dbReference type="RefSeq" id="WP_162292438.1">
    <property type="nucleotide sequence ID" value="NZ_LN890655.1"/>
</dbReference>
<dbReference type="GO" id="GO:0000156">
    <property type="term" value="F:phosphorelay response regulator activity"/>
    <property type="evidence" value="ECO:0007669"/>
    <property type="project" value="TreeGrafter"/>
</dbReference>
<evidence type="ECO:0000256" key="6">
    <source>
        <dbReference type="ARBA" id="ARBA00023125"/>
    </source>
</evidence>
<reference evidence="12" key="1">
    <citation type="submission" date="2016-01" db="EMBL/GenBank/DDBJ databases">
        <authorList>
            <person name="Mcilroy J.S."/>
            <person name="Karst M S."/>
            <person name="Albertsen M."/>
        </authorList>
    </citation>
    <scope>NUCLEOTIDE SEQUENCE</scope>
    <source>
        <strain evidence="12">Cfx-K</strain>
    </source>
</reference>
<dbReference type="Gene3D" id="3.40.50.2300">
    <property type="match status" value="1"/>
</dbReference>
<keyword evidence="7" id="KW-0804">Transcription</keyword>
<proteinExistence type="predicted"/>
<dbReference type="InterPro" id="IPR029016">
    <property type="entry name" value="GAF-like_dom_sf"/>
</dbReference>
<dbReference type="GO" id="GO:0032993">
    <property type="term" value="C:protein-DNA complex"/>
    <property type="evidence" value="ECO:0007669"/>
    <property type="project" value="TreeGrafter"/>
</dbReference>
<dbReference type="SUPFAM" id="SSF55781">
    <property type="entry name" value="GAF domain-like"/>
    <property type="match status" value="1"/>
</dbReference>
<dbReference type="Gene3D" id="3.30.450.20">
    <property type="entry name" value="PAS domain"/>
    <property type="match status" value="1"/>
</dbReference>
<feature type="modified residue" description="4-aspartylphosphate" evidence="8">
    <location>
        <position position="54"/>
    </location>
</feature>
<dbReference type="EMBL" id="LN890655">
    <property type="protein sequence ID" value="CUS02645.2"/>
    <property type="molecule type" value="Genomic_DNA"/>
</dbReference>
<organism evidence="12 13">
    <name type="scientific">Candidatus Promineifilum breve</name>
    <dbReference type="NCBI Taxonomy" id="1806508"/>
    <lineage>
        <taxon>Bacteria</taxon>
        <taxon>Bacillati</taxon>
        <taxon>Chloroflexota</taxon>
        <taxon>Ardenticatenia</taxon>
        <taxon>Candidatus Promineifilales</taxon>
        <taxon>Candidatus Promineifilaceae</taxon>
        <taxon>Candidatus Promineifilum</taxon>
    </lineage>
</organism>
<dbReference type="InterPro" id="IPR000014">
    <property type="entry name" value="PAS"/>
</dbReference>
<keyword evidence="2 12" id="KW-0808">Transferase</keyword>
<dbReference type="SUPFAM" id="SSF52172">
    <property type="entry name" value="CheY-like"/>
    <property type="match status" value="1"/>
</dbReference>
<dbReference type="CDD" id="cd00156">
    <property type="entry name" value="REC"/>
    <property type="match status" value="1"/>
</dbReference>
<gene>
    <name evidence="12" type="ORF">CFX0092_A0767</name>
</gene>
<keyword evidence="5" id="KW-0805">Transcription regulation</keyword>
<name>A0A160T257_9CHLR</name>
<dbReference type="Proteomes" id="UP000215027">
    <property type="component" value="Chromosome I"/>
</dbReference>
<feature type="coiled-coil region" evidence="9">
    <location>
        <begin position="121"/>
        <end position="152"/>
    </location>
</feature>
<dbReference type="PANTHER" id="PTHR48111:SF1">
    <property type="entry name" value="TWO-COMPONENT RESPONSE REGULATOR ORR33"/>
    <property type="match status" value="1"/>
</dbReference>
<keyword evidence="4" id="KW-0902">Two-component regulatory system</keyword>
<dbReference type="GO" id="GO:0004673">
    <property type="term" value="F:protein histidine kinase activity"/>
    <property type="evidence" value="ECO:0007669"/>
    <property type="project" value="UniProtKB-EC"/>
</dbReference>
<feature type="domain" description="Response regulatory" evidence="10">
    <location>
        <begin position="4"/>
        <end position="119"/>
    </location>
</feature>
<evidence type="ECO:0000256" key="7">
    <source>
        <dbReference type="ARBA" id="ARBA00023163"/>
    </source>
</evidence>
<dbReference type="SMART" id="SM00448">
    <property type="entry name" value="REC"/>
    <property type="match status" value="1"/>
</dbReference>
<dbReference type="GO" id="GO:0000976">
    <property type="term" value="F:transcription cis-regulatory region binding"/>
    <property type="evidence" value="ECO:0007669"/>
    <property type="project" value="TreeGrafter"/>
</dbReference>
<keyword evidence="3 12" id="KW-0418">Kinase</keyword>